<evidence type="ECO:0000313" key="7">
    <source>
        <dbReference type="EMBL" id="KAK9416134.1"/>
    </source>
</evidence>
<feature type="transmembrane region" description="Helical" evidence="6">
    <location>
        <begin position="44"/>
        <end position="65"/>
    </location>
</feature>
<dbReference type="InterPro" id="IPR019334">
    <property type="entry name" value="TMEM170A/B/YPR153W-like"/>
</dbReference>
<dbReference type="PANTHER" id="PTHR22779:SF6">
    <property type="entry name" value="SD17342P"/>
    <property type="match status" value="1"/>
</dbReference>
<evidence type="ECO:0000256" key="1">
    <source>
        <dbReference type="ARBA" id="ARBA00004141"/>
    </source>
</evidence>
<keyword evidence="3 6" id="KW-0812">Transmembrane</keyword>
<evidence type="ECO:0000256" key="2">
    <source>
        <dbReference type="ARBA" id="ARBA00006325"/>
    </source>
</evidence>
<gene>
    <name evidence="7" type="ORF">SUNI508_09714</name>
</gene>
<comment type="similarity">
    <text evidence="2">Belongs to the TMEM170 family.</text>
</comment>
<dbReference type="Proteomes" id="UP001408356">
    <property type="component" value="Unassembled WGS sequence"/>
</dbReference>
<proteinExistence type="inferred from homology"/>
<keyword evidence="5 6" id="KW-0472">Membrane</keyword>
<accession>A0ABR2UNC3</accession>
<evidence type="ECO:0000256" key="4">
    <source>
        <dbReference type="ARBA" id="ARBA00022989"/>
    </source>
</evidence>
<organism evidence="7 8">
    <name type="scientific">Seiridium unicorne</name>
    <dbReference type="NCBI Taxonomy" id="138068"/>
    <lineage>
        <taxon>Eukaryota</taxon>
        <taxon>Fungi</taxon>
        <taxon>Dikarya</taxon>
        <taxon>Ascomycota</taxon>
        <taxon>Pezizomycotina</taxon>
        <taxon>Sordariomycetes</taxon>
        <taxon>Xylariomycetidae</taxon>
        <taxon>Amphisphaeriales</taxon>
        <taxon>Sporocadaceae</taxon>
        <taxon>Seiridium</taxon>
    </lineage>
</organism>
<sequence>MGQQVSTSAEGCNPIRPSFPSLYWPTESCEHAIYYLWDSWRFTLLWTLILYAIFHMGSAAIALGVQVGKHRSTWKYLWTVPAIYAITAAVEAVVAGSIVGVLAGQRMRHGGWNDAPQQSRRITCHNAVGRDILGHNASSTNHYPFTNGHTGKNDAIATEPAVFPDRDWLASLGSFGAVPYCWVYWMRTGIEGTVWADECPGPNTYQARVNPGAVAIDVYIIPKPTL</sequence>
<reference evidence="7 8" key="1">
    <citation type="journal article" date="2024" name="J. Plant Pathol.">
        <title>Sequence and assembly of the genome of Seiridium unicorne, isolate CBS 538.82, causal agent of cypress canker disease.</title>
        <authorList>
            <person name="Scali E."/>
            <person name="Rocca G.D."/>
            <person name="Danti R."/>
            <person name="Garbelotto M."/>
            <person name="Barberini S."/>
            <person name="Baroncelli R."/>
            <person name="Emiliani G."/>
        </authorList>
    </citation>
    <scope>NUCLEOTIDE SEQUENCE [LARGE SCALE GENOMIC DNA]</scope>
    <source>
        <strain evidence="7 8">BM-138-508</strain>
    </source>
</reference>
<keyword evidence="4 6" id="KW-1133">Transmembrane helix</keyword>
<evidence type="ECO:0000313" key="8">
    <source>
        <dbReference type="Proteomes" id="UP001408356"/>
    </source>
</evidence>
<dbReference type="EMBL" id="JARVKF010000408">
    <property type="protein sequence ID" value="KAK9416134.1"/>
    <property type="molecule type" value="Genomic_DNA"/>
</dbReference>
<feature type="transmembrane region" description="Helical" evidence="6">
    <location>
        <begin position="77"/>
        <end position="103"/>
    </location>
</feature>
<evidence type="ECO:0000256" key="6">
    <source>
        <dbReference type="SAM" id="Phobius"/>
    </source>
</evidence>
<comment type="caution">
    <text evidence="7">The sequence shown here is derived from an EMBL/GenBank/DDBJ whole genome shotgun (WGS) entry which is preliminary data.</text>
</comment>
<keyword evidence="8" id="KW-1185">Reference proteome</keyword>
<dbReference type="Pfam" id="PF10190">
    <property type="entry name" value="Tmemb_170"/>
    <property type="match status" value="1"/>
</dbReference>
<protein>
    <submittedName>
        <fullName evidence="7">Integral membrane protein</fullName>
    </submittedName>
</protein>
<dbReference type="PANTHER" id="PTHR22779">
    <property type="entry name" value="SD17342P"/>
    <property type="match status" value="1"/>
</dbReference>
<comment type="subcellular location">
    <subcellularLocation>
        <location evidence="1">Membrane</location>
        <topology evidence="1">Multi-pass membrane protein</topology>
    </subcellularLocation>
</comment>
<evidence type="ECO:0000256" key="5">
    <source>
        <dbReference type="ARBA" id="ARBA00023136"/>
    </source>
</evidence>
<name>A0ABR2UNC3_9PEZI</name>
<evidence type="ECO:0000256" key="3">
    <source>
        <dbReference type="ARBA" id="ARBA00022692"/>
    </source>
</evidence>